<dbReference type="RefSeq" id="WP_110179009.1">
    <property type="nucleotide sequence ID" value="NZ_CAJETO010000010.1"/>
</dbReference>
<keyword evidence="2" id="KW-1185">Reference proteome</keyword>
<reference evidence="1 2" key="1">
    <citation type="submission" date="2018-11" db="EMBL/GenBank/DDBJ databases">
        <authorList>
            <consortium name="Veterinary Laboratory Investigation and Response Network"/>
        </authorList>
    </citation>
    <scope>NUCLEOTIDE SEQUENCE [LARGE SCALE GENOMIC DNA]</scope>
    <source>
        <strain evidence="1 2">SPSE-18-VL-LA-PA-Ryan-0021</strain>
    </source>
</reference>
<protein>
    <submittedName>
        <fullName evidence="1">Uncharacterized protein</fullName>
    </submittedName>
</protein>
<evidence type="ECO:0000313" key="2">
    <source>
        <dbReference type="Proteomes" id="UP000600220"/>
    </source>
</evidence>
<dbReference type="Proteomes" id="UP000600220">
    <property type="component" value="Unassembled WGS sequence"/>
</dbReference>
<sequence length="90" mass="10914">MARLTKEVQEVVCDICGNKADGEFYEITYLNGEIYAEMYCPVDLCKHHMKLFVSQFSHYAYERYDSNSDTEELIRKMKNYDETHRYDYWK</sequence>
<gene>
    <name evidence="1" type="ORF">EGV54_00030</name>
</gene>
<dbReference type="EMBL" id="AAXKXX010000001">
    <property type="protein sequence ID" value="EGQ4383489.1"/>
    <property type="molecule type" value="Genomic_DNA"/>
</dbReference>
<proteinExistence type="predicted"/>
<evidence type="ECO:0000313" key="1">
    <source>
        <dbReference type="EMBL" id="EGQ4383489.1"/>
    </source>
</evidence>
<organism evidence="1 2">
    <name type="scientific">Staphylococcus pseudintermedius</name>
    <dbReference type="NCBI Taxonomy" id="283734"/>
    <lineage>
        <taxon>Bacteria</taxon>
        <taxon>Bacillati</taxon>
        <taxon>Bacillota</taxon>
        <taxon>Bacilli</taxon>
        <taxon>Bacillales</taxon>
        <taxon>Staphylococcaceae</taxon>
        <taxon>Staphylococcus</taxon>
        <taxon>Staphylococcus intermedius group</taxon>
    </lineage>
</organism>
<accession>A0A8H9BXD0</accession>
<dbReference type="AlphaFoldDB" id="A0A8H9BXD0"/>
<name>A0A8H9BXD0_STAPS</name>
<comment type="caution">
    <text evidence="1">The sequence shown here is derived from an EMBL/GenBank/DDBJ whole genome shotgun (WGS) entry which is preliminary data.</text>
</comment>